<dbReference type="Gene3D" id="3.30.450.290">
    <property type="match status" value="1"/>
</dbReference>
<evidence type="ECO:0000256" key="1">
    <source>
        <dbReference type="SAM" id="Phobius"/>
    </source>
</evidence>
<dbReference type="SUPFAM" id="SSF55073">
    <property type="entry name" value="Nucleotide cyclase"/>
    <property type="match status" value="1"/>
</dbReference>
<feature type="transmembrane region" description="Helical" evidence="1">
    <location>
        <begin position="212"/>
        <end position="231"/>
    </location>
</feature>
<evidence type="ECO:0008006" key="7">
    <source>
        <dbReference type="Google" id="ProtNLM"/>
    </source>
</evidence>
<name>A0ABQ1K6G5_9GAMM</name>
<keyword evidence="6" id="KW-1185">Reference proteome</keyword>
<dbReference type="EMBL" id="BMIJ01000002">
    <property type="protein sequence ID" value="GGB85768.1"/>
    <property type="molecule type" value="Genomic_DNA"/>
</dbReference>
<dbReference type="Gene3D" id="3.30.70.270">
    <property type="match status" value="1"/>
</dbReference>
<dbReference type="NCBIfam" id="TIGR00229">
    <property type="entry name" value="sensory_box"/>
    <property type="match status" value="1"/>
</dbReference>
<dbReference type="InterPro" id="IPR021796">
    <property type="entry name" value="Tll0287-like_dom"/>
</dbReference>
<evidence type="ECO:0000313" key="6">
    <source>
        <dbReference type="Proteomes" id="UP000629025"/>
    </source>
</evidence>
<keyword evidence="1" id="KW-1133">Transmembrane helix</keyword>
<feature type="transmembrane region" description="Helical" evidence="1">
    <location>
        <begin position="12"/>
        <end position="30"/>
    </location>
</feature>
<dbReference type="InterPro" id="IPR052163">
    <property type="entry name" value="DGC-Regulatory_Protein"/>
</dbReference>
<dbReference type="NCBIfam" id="TIGR00254">
    <property type="entry name" value="GGDEF"/>
    <property type="match status" value="1"/>
</dbReference>
<dbReference type="PROSITE" id="PS50112">
    <property type="entry name" value="PAS"/>
    <property type="match status" value="1"/>
</dbReference>
<evidence type="ECO:0000259" key="4">
    <source>
        <dbReference type="PROSITE" id="PS50887"/>
    </source>
</evidence>
<dbReference type="InterPro" id="IPR035965">
    <property type="entry name" value="PAS-like_dom_sf"/>
</dbReference>
<reference evidence="6" key="1">
    <citation type="journal article" date="2019" name="Int. J. Syst. Evol. Microbiol.">
        <title>The Global Catalogue of Microorganisms (GCM) 10K type strain sequencing project: providing services to taxonomists for standard genome sequencing and annotation.</title>
        <authorList>
            <consortium name="The Broad Institute Genomics Platform"/>
            <consortium name="The Broad Institute Genome Sequencing Center for Infectious Disease"/>
            <person name="Wu L."/>
            <person name="Ma J."/>
        </authorList>
    </citation>
    <scope>NUCLEOTIDE SEQUENCE [LARGE SCALE GENOMIC DNA]</scope>
    <source>
        <strain evidence="6">CGMCC 1.15341</strain>
    </source>
</reference>
<dbReference type="InterPro" id="IPR000014">
    <property type="entry name" value="PAS"/>
</dbReference>
<dbReference type="Proteomes" id="UP000629025">
    <property type="component" value="Unassembled WGS sequence"/>
</dbReference>
<dbReference type="SMART" id="SM00267">
    <property type="entry name" value="GGDEF"/>
    <property type="match status" value="1"/>
</dbReference>
<dbReference type="RefSeq" id="WP_188745983.1">
    <property type="nucleotide sequence ID" value="NZ_BMIJ01000002.1"/>
</dbReference>
<keyword evidence="1" id="KW-0812">Transmembrane</keyword>
<gene>
    <name evidence="5" type="ORF">GCM10011352_09550</name>
</gene>
<dbReference type="InterPro" id="IPR043128">
    <property type="entry name" value="Rev_trsase/Diguanyl_cyclase"/>
</dbReference>
<dbReference type="InterPro" id="IPR001610">
    <property type="entry name" value="PAC"/>
</dbReference>
<organism evidence="5 6">
    <name type="scientific">Marinobacterium zhoushanense</name>
    <dbReference type="NCBI Taxonomy" id="1679163"/>
    <lineage>
        <taxon>Bacteria</taxon>
        <taxon>Pseudomonadati</taxon>
        <taxon>Pseudomonadota</taxon>
        <taxon>Gammaproteobacteria</taxon>
        <taxon>Oceanospirillales</taxon>
        <taxon>Oceanospirillaceae</taxon>
        <taxon>Marinobacterium</taxon>
    </lineage>
</organism>
<dbReference type="InterPro" id="IPR029787">
    <property type="entry name" value="Nucleotide_cyclase"/>
</dbReference>
<keyword evidence="1" id="KW-0472">Membrane</keyword>
<evidence type="ECO:0000259" key="3">
    <source>
        <dbReference type="PROSITE" id="PS50113"/>
    </source>
</evidence>
<comment type="caution">
    <text evidence="5">The sequence shown here is derived from an EMBL/GenBank/DDBJ whole genome shotgun (WGS) entry which is preliminary data.</text>
</comment>
<dbReference type="SMART" id="SM00086">
    <property type="entry name" value="PAC"/>
    <property type="match status" value="1"/>
</dbReference>
<dbReference type="PANTHER" id="PTHR46663">
    <property type="entry name" value="DIGUANYLATE CYCLASE DGCT-RELATED"/>
    <property type="match status" value="1"/>
</dbReference>
<feature type="domain" description="PAC" evidence="3">
    <location>
        <begin position="331"/>
        <end position="383"/>
    </location>
</feature>
<dbReference type="PROSITE" id="PS50113">
    <property type="entry name" value="PAC"/>
    <property type="match status" value="1"/>
</dbReference>
<dbReference type="SUPFAM" id="SSF55785">
    <property type="entry name" value="PYP-like sensor domain (PAS domain)"/>
    <property type="match status" value="1"/>
</dbReference>
<dbReference type="SMART" id="SM00091">
    <property type="entry name" value="PAS"/>
    <property type="match status" value="1"/>
</dbReference>
<proteinExistence type="predicted"/>
<dbReference type="Pfam" id="PF13426">
    <property type="entry name" value="PAS_9"/>
    <property type="match status" value="1"/>
</dbReference>
<dbReference type="Pfam" id="PF00990">
    <property type="entry name" value="GGDEF"/>
    <property type="match status" value="1"/>
</dbReference>
<dbReference type="CDD" id="cd00130">
    <property type="entry name" value="PAS"/>
    <property type="match status" value="1"/>
</dbReference>
<protein>
    <recommendedName>
        <fullName evidence="7">PAS domain S-box-containing protein/diguanylate cyclase (GGDEF)-like protein</fullName>
    </recommendedName>
</protein>
<accession>A0ABQ1K6G5</accession>
<evidence type="ECO:0000259" key="2">
    <source>
        <dbReference type="PROSITE" id="PS50112"/>
    </source>
</evidence>
<dbReference type="InterPro" id="IPR000700">
    <property type="entry name" value="PAS-assoc_C"/>
</dbReference>
<feature type="domain" description="PAS" evidence="2">
    <location>
        <begin position="258"/>
        <end position="302"/>
    </location>
</feature>
<dbReference type="CDD" id="cd01949">
    <property type="entry name" value="GGDEF"/>
    <property type="match status" value="1"/>
</dbReference>
<dbReference type="Gene3D" id="3.30.450.20">
    <property type="entry name" value="PAS domain"/>
    <property type="match status" value="1"/>
</dbReference>
<dbReference type="PANTHER" id="PTHR46663:SF3">
    <property type="entry name" value="SLL0267 PROTEIN"/>
    <property type="match status" value="1"/>
</dbReference>
<feature type="domain" description="GGDEF" evidence="4">
    <location>
        <begin position="415"/>
        <end position="548"/>
    </location>
</feature>
<dbReference type="Pfam" id="PF11845">
    <property type="entry name" value="Tll0287-like"/>
    <property type="match status" value="1"/>
</dbReference>
<dbReference type="PROSITE" id="PS50887">
    <property type="entry name" value="GGDEF"/>
    <property type="match status" value="1"/>
</dbReference>
<sequence length="558" mass="63046">MRQLVLQTKYWPLPLIIWSALVLASFSWNWERLDRHTLDLAANRAHFVFKVVESVRMWNARHGGVYALIDETTQPNPYLKIPERDLTSTDGLALTLLNPAYMTRQLADVVKEISDVRLHLTSLKPLNPGNLADPWETRALQAFEQGEKTRLELVDQGEERMVRFMAPLFVEQECMQCHEHQGYQVGDIRGGLSVSYSASPLLQNEAVGLRHLIWAHAGTWLLVSALLLVGLSQIRRHMLSLAEAKQQLDSLVRQRTAELHTLTKAVEYSPISTVITDKSGCIEYANPRFSEVTGYAPDEVVGCNPRLLQSGETPVEVYEEMWATITGGDIWKGELLNRKKNGEPYWEHISISPIRDAEGSVSHFVALKEDVTDDKARVARIHYQANYDDLTGLPNRKYFRELLYQQVRHATQGSNAFALMFIDLDGFKNINDTFGHDAGDLLLQESARRITECVRKSDIVARLGGDEFVLILQHTGCSHAISLIAEKILHRLMQPFQLDDSQGHVAASIGIARYPRDASSAEDLLKRADSAMYQVKHAGRRNYCFYDDEGVALDNARA</sequence>
<evidence type="ECO:0000313" key="5">
    <source>
        <dbReference type="EMBL" id="GGB85768.1"/>
    </source>
</evidence>
<dbReference type="InterPro" id="IPR000160">
    <property type="entry name" value="GGDEF_dom"/>
</dbReference>